<reference evidence="2 3" key="1">
    <citation type="submission" date="2017-11" db="EMBL/GenBank/DDBJ databases">
        <title>Sequencing the genomes of 1000 actinobacteria strains.</title>
        <authorList>
            <person name="Klenk H.-P."/>
        </authorList>
    </citation>
    <scope>NUCLEOTIDE SEQUENCE [LARGE SCALE GENOMIC DNA]</scope>
    <source>
        <strain evidence="2 3">DSM 44104</strain>
    </source>
</reference>
<dbReference type="Pfam" id="PF07969">
    <property type="entry name" value="Amidohydro_3"/>
    <property type="match status" value="1"/>
</dbReference>
<dbReference type="SUPFAM" id="SSF51556">
    <property type="entry name" value="Metallo-dependent hydrolases"/>
    <property type="match status" value="1"/>
</dbReference>
<feature type="domain" description="Amidohydrolase 3" evidence="1">
    <location>
        <begin position="68"/>
        <end position="555"/>
    </location>
</feature>
<dbReference type="Gene3D" id="3.20.20.140">
    <property type="entry name" value="Metal-dependent hydrolases"/>
    <property type="match status" value="1"/>
</dbReference>
<proteinExistence type="predicted"/>
<comment type="caution">
    <text evidence="2">The sequence shown here is derived from an EMBL/GenBank/DDBJ whole genome shotgun (WGS) entry which is preliminary data.</text>
</comment>
<evidence type="ECO:0000313" key="2">
    <source>
        <dbReference type="EMBL" id="PKB30329.1"/>
    </source>
</evidence>
<organism evidence="2 3">
    <name type="scientific">Pseudonocardia alni</name>
    <name type="common">Amycolata alni</name>
    <dbReference type="NCBI Taxonomy" id="33907"/>
    <lineage>
        <taxon>Bacteria</taxon>
        <taxon>Bacillati</taxon>
        <taxon>Actinomycetota</taxon>
        <taxon>Actinomycetes</taxon>
        <taxon>Pseudonocardiales</taxon>
        <taxon>Pseudonocardiaceae</taxon>
        <taxon>Pseudonocardia</taxon>
    </lineage>
</organism>
<dbReference type="InterPro" id="IPR013108">
    <property type="entry name" value="Amidohydro_3"/>
</dbReference>
<gene>
    <name evidence="2" type="ORF">ATL51_1989</name>
</gene>
<evidence type="ECO:0000259" key="1">
    <source>
        <dbReference type="Pfam" id="PF07969"/>
    </source>
</evidence>
<protein>
    <recommendedName>
        <fullName evidence="1">Amidohydrolase 3 domain-containing protein</fullName>
    </recommendedName>
</protein>
<dbReference type="SUPFAM" id="SSF51338">
    <property type="entry name" value="Composite domain of metallo-dependent hydrolases"/>
    <property type="match status" value="1"/>
</dbReference>
<dbReference type="Proteomes" id="UP000232453">
    <property type="component" value="Unassembled WGS sequence"/>
</dbReference>
<evidence type="ECO:0000313" key="3">
    <source>
        <dbReference type="Proteomes" id="UP000232453"/>
    </source>
</evidence>
<name>A0AA44UMY2_PSEA5</name>
<dbReference type="Gene3D" id="3.10.310.70">
    <property type="match status" value="1"/>
</dbReference>
<dbReference type="GO" id="GO:0016810">
    <property type="term" value="F:hydrolase activity, acting on carbon-nitrogen (but not peptide) bonds"/>
    <property type="evidence" value="ECO:0007669"/>
    <property type="project" value="InterPro"/>
</dbReference>
<dbReference type="PANTHER" id="PTHR22642">
    <property type="entry name" value="IMIDAZOLONEPROPIONASE"/>
    <property type="match status" value="1"/>
</dbReference>
<sequence>MTDTPRTAPAPIDAARVDTVHRAARVHTPDGAPATVLATAGEMIVAVGGEELLDAVPAGAHRVEHGDATLVPGLVDVHNHVLVAGRAELAELRLPGDAGVDALLDAVARRAAGLPEGAWLVGGGWDCGLLDALAAPGVLARLDTAAGHRPVLLRDDSCHNRWVSSAALDRAGISADTPDPAGGRILRDADGRSPAGVLVEAAAVAVERVCAADGDGVDDAEAVRHAVGILHSHGVTGFQDAASSLPLLQALHRLDAEDRLDAWAVTSMPVLDPVFGSAPVGAELVERALPLAGRRHRPTFVKVFLDGIPPSRTAAFLDPYLPDDAHGDDWRGHTAMTTEELTGHLLGLAAMGIGAKVHCTGDRSVRVFLDAVAAVRAAGHTGTRFHLAHGQYVADADLGRLAALGVVADLSPALWFPSPVVDAICACVPRGRAQRIHPNRDLLRSGVLLAVGSDWPVVGSPDPWPGLQGLVTRADPTGTAPGRLWPEQALTPAEALHAATLGAARAAGIDDVTGALTPGRAADLAVLDADPLTVPHDEIAGTRVLATWFAGREVYRREHG</sequence>
<dbReference type="Gene3D" id="2.30.40.10">
    <property type="entry name" value="Urease, subunit C, domain 1"/>
    <property type="match status" value="1"/>
</dbReference>
<dbReference type="PANTHER" id="PTHR22642:SF2">
    <property type="entry name" value="PROTEIN LONG AFTER FAR-RED 3"/>
    <property type="match status" value="1"/>
</dbReference>
<dbReference type="AlphaFoldDB" id="A0AA44UMY2"/>
<dbReference type="InterPro" id="IPR011059">
    <property type="entry name" value="Metal-dep_hydrolase_composite"/>
</dbReference>
<accession>A0AA44UMY2</accession>
<dbReference type="InterPro" id="IPR032466">
    <property type="entry name" value="Metal_Hydrolase"/>
</dbReference>
<dbReference type="EMBL" id="PHUJ01000003">
    <property type="protein sequence ID" value="PKB30329.1"/>
    <property type="molecule type" value="Genomic_DNA"/>
</dbReference>
<dbReference type="RefSeq" id="WP_301548971.1">
    <property type="nucleotide sequence ID" value="NZ_JBICSI010000003.1"/>
</dbReference>